<reference evidence="1" key="1">
    <citation type="submission" date="2024-05" db="EMBL/GenBank/DDBJ databases">
        <authorList>
            <person name="Kim S."/>
            <person name="Heo J."/>
            <person name="Choi H."/>
            <person name="Choi Y."/>
            <person name="Kwon S.-W."/>
            <person name="Kim Y."/>
        </authorList>
    </citation>
    <scope>NUCLEOTIDE SEQUENCE</scope>
    <source>
        <strain evidence="1">KACC 23698</strain>
    </source>
</reference>
<proteinExistence type="predicted"/>
<name>A0AAU7JLN4_9HYPH</name>
<accession>A0AAU7JLN4</accession>
<dbReference type="EMBL" id="CP157484">
    <property type="protein sequence ID" value="XBO41302.1"/>
    <property type="molecule type" value="Genomic_DNA"/>
</dbReference>
<dbReference type="AlphaFoldDB" id="A0AAU7JLN4"/>
<protein>
    <submittedName>
        <fullName evidence="1">Uncharacterized protein</fullName>
    </submittedName>
</protein>
<evidence type="ECO:0000313" key="1">
    <source>
        <dbReference type="EMBL" id="XBO41302.1"/>
    </source>
</evidence>
<gene>
    <name evidence="1" type="ORF">ABEG18_11260</name>
</gene>
<organism evidence="1">
    <name type="scientific">Alsobacter sp. KACC 23698</name>
    <dbReference type="NCBI Taxonomy" id="3149229"/>
    <lineage>
        <taxon>Bacteria</taxon>
        <taxon>Pseudomonadati</taxon>
        <taxon>Pseudomonadota</taxon>
        <taxon>Alphaproteobacteria</taxon>
        <taxon>Hyphomicrobiales</taxon>
        <taxon>Alsobacteraceae</taxon>
        <taxon>Alsobacter</taxon>
    </lineage>
</organism>
<sequence length="84" mass="9025">MIREAQDAKTLAMQKSVARGVLAGLRLPAMLLTINFDDEASGKTAKISDVGSQGDLTAEVRGTKGDVIPYDAPQETFRNRHLAP</sequence>